<dbReference type="EMBL" id="FNNO01000019">
    <property type="protein sequence ID" value="SDX55089.1"/>
    <property type="molecule type" value="Genomic_DNA"/>
</dbReference>
<protein>
    <submittedName>
        <fullName evidence="1">Uncharacterized protein</fullName>
    </submittedName>
</protein>
<reference evidence="1 2" key="1">
    <citation type="submission" date="2016-10" db="EMBL/GenBank/DDBJ databases">
        <authorList>
            <person name="Varghese N."/>
            <person name="Submissions S."/>
        </authorList>
    </citation>
    <scope>NUCLEOTIDE SEQUENCE [LARGE SCALE GENOMIC DNA]</scope>
    <source>
        <strain evidence="1 2">DSM 25353</strain>
    </source>
</reference>
<name>A0A8X8LCR0_9BACT</name>
<sequence length="28" mass="3196">MHYLQVIKEHIDITLCISFGFSTTSPLT</sequence>
<comment type="caution">
    <text evidence="1">The sequence shown here is derived from an EMBL/GenBank/DDBJ whole genome shotgun (WGS) entry which is preliminary data.</text>
</comment>
<proteinExistence type="predicted"/>
<dbReference type="AlphaFoldDB" id="A0A8X8LCR0"/>
<accession>A0A8X8LCR0</accession>
<keyword evidence="2" id="KW-1185">Reference proteome</keyword>
<gene>
    <name evidence="1" type="ORF">SAMN05444410_11969</name>
</gene>
<dbReference type="Proteomes" id="UP000198711">
    <property type="component" value="Unassembled WGS sequence"/>
</dbReference>
<feature type="non-terminal residue" evidence="1">
    <location>
        <position position="28"/>
    </location>
</feature>
<evidence type="ECO:0000313" key="1">
    <source>
        <dbReference type="EMBL" id="SDX55089.1"/>
    </source>
</evidence>
<organism evidence="1 2">
    <name type="scientific">Hydrobacter penzbergensis</name>
    <dbReference type="NCBI Taxonomy" id="1235997"/>
    <lineage>
        <taxon>Bacteria</taxon>
        <taxon>Pseudomonadati</taxon>
        <taxon>Bacteroidota</taxon>
        <taxon>Chitinophagia</taxon>
        <taxon>Chitinophagales</taxon>
        <taxon>Chitinophagaceae</taxon>
        <taxon>Hydrobacter</taxon>
    </lineage>
</organism>
<evidence type="ECO:0000313" key="2">
    <source>
        <dbReference type="Proteomes" id="UP000198711"/>
    </source>
</evidence>